<organism evidence="11 12">
    <name type="scientific">Phycomyces blakesleeanus (strain ATCC 8743b / DSM 1359 / FGSC 10004 / NBRC 33097 / NRRL 1555)</name>
    <dbReference type="NCBI Taxonomy" id="763407"/>
    <lineage>
        <taxon>Eukaryota</taxon>
        <taxon>Fungi</taxon>
        <taxon>Fungi incertae sedis</taxon>
        <taxon>Mucoromycota</taxon>
        <taxon>Mucoromycotina</taxon>
        <taxon>Mucoromycetes</taxon>
        <taxon>Mucorales</taxon>
        <taxon>Phycomycetaceae</taxon>
        <taxon>Phycomyces</taxon>
    </lineage>
</organism>
<sequence>YSFDHVFDDQSTQEHVYNEVAQPILDEVLRGYNCTILAYGQTGTGKTYTMEGDLSDHAGKHGPEAGIIPRTIYKLFETLDAQGAEYSVRVSLIELYNEEIRDLLNPSDETKSLRIFDPSGGAGLHILQKGSMYRSIGTTKCNDKSSRSHSVFTLTVRIKETLPGGDEVLKVGKLNLVDLAGSENISRSGAENGRAREAGMINQSLLTLGRVINLLVEHAGHVPYRDSKLTLLLKDSLGGRTKTCIIATVSMAKVNHDEIVSTLDYASRAKNIQNRPQANEQMSP</sequence>
<dbReference type="PROSITE" id="PS00411">
    <property type="entry name" value="KINESIN_MOTOR_1"/>
    <property type="match status" value="1"/>
</dbReference>
<dbReference type="GO" id="GO:0007018">
    <property type="term" value="P:microtubule-based movement"/>
    <property type="evidence" value="ECO:0007669"/>
    <property type="project" value="InterPro"/>
</dbReference>
<reference evidence="12" key="1">
    <citation type="submission" date="2015-06" db="EMBL/GenBank/DDBJ databases">
        <title>Expansion of signal transduction pathways in fungi by whole-genome duplication.</title>
        <authorList>
            <consortium name="DOE Joint Genome Institute"/>
            <person name="Corrochano L.M."/>
            <person name="Kuo A."/>
            <person name="Marcet-Houben M."/>
            <person name="Polaino S."/>
            <person name="Salamov A."/>
            <person name="Villalobos J.M."/>
            <person name="Alvarez M.I."/>
            <person name="Avalos J."/>
            <person name="Benito E.P."/>
            <person name="Benoit I."/>
            <person name="Burger G."/>
            <person name="Camino L.P."/>
            <person name="Canovas D."/>
            <person name="Cerda-Olmedo E."/>
            <person name="Cheng J.-F."/>
            <person name="Dominguez A."/>
            <person name="Elias M."/>
            <person name="Eslava A.P."/>
            <person name="Glaser F."/>
            <person name="Grimwood J."/>
            <person name="Gutierrez G."/>
            <person name="Heitman J."/>
            <person name="Henrissat B."/>
            <person name="Iturriaga E.A."/>
            <person name="Lang B.F."/>
            <person name="Lavin J.L."/>
            <person name="Lee S."/>
            <person name="Li W."/>
            <person name="Lindquist E."/>
            <person name="Lopez-Garcia S."/>
            <person name="Luque E.M."/>
            <person name="Marcos A.T."/>
            <person name="Martin J."/>
            <person name="McCluskey K."/>
            <person name="Medina H.R."/>
            <person name="Miralles-Duran A."/>
            <person name="Miyazaki A."/>
            <person name="Munoz-Torres E."/>
            <person name="Oguiza J.A."/>
            <person name="Ohm R."/>
            <person name="Olmedo M."/>
            <person name="Orejas M."/>
            <person name="Ortiz-Castellanos L."/>
            <person name="Pisabarro A.G."/>
            <person name="Rodriguez-Romero J."/>
            <person name="Ruiz-Herrera J."/>
            <person name="Ruiz-Vazquez R."/>
            <person name="Sanz C."/>
            <person name="Schackwitz W."/>
            <person name="Schmutz J."/>
            <person name="Shahriari M."/>
            <person name="Shelest E."/>
            <person name="Silva-Franco F."/>
            <person name="Soanes D."/>
            <person name="Syed K."/>
            <person name="Tagua V.G."/>
            <person name="Talbot N.J."/>
            <person name="Thon M."/>
            <person name="De vries R.P."/>
            <person name="Wiebenga A."/>
            <person name="Yadav J.S."/>
            <person name="Braun E.L."/>
            <person name="Baker S."/>
            <person name="Garre V."/>
            <person name="Horwitz B."/>
            <person name="Torres-Martinez S."/>
            <person name="Idnurm A."/>
            <person name="Herrera-Estrella A."/>
            <person name="Gabaldon T."/>
            <person name="Grigoriev I.V."/>
        </authorList>
    </citation>
    <scope>NUCLEOTIDE SEQUENCE [LARGE SCALE GENOMIC DNA]</scope>
    <source>
        <strain evidence="12">NRRL 1555(-)</strain>
    </source>
</reference>
<dbReference type="SMART" id="SM00129">
    <property type="entry name" value="KISc"/>
    <property type="match status" value="1"/>
</dbReference>
<feature type="non-terminal residue" evidence="11">
    <location>
        <position position="1"/>
    </location>
</feature>
<evidence type="ECO:0000256" key="4">
    <source>
        <dbReference type="ARBA" id="ARBA00022741"/>
    </source>
</evidence>
<evidence type="ECO:0000313" key="11">
    <source>
        <dbReference type="EMBL" id="OAD69614.1"/>
    </source>
</evidence>
<protein>
    <recommendedName>
        <fullName evidence="9">Kinesin-like protein</fullName>
    </recommendedName>
</protein>
<evidence type="ECO:0000256" key="9">
    <source>
        <dbReference type="RuleBase" id="RU000394"/>
    </source>
</evidence>
<dbReference type="SUPFAM" id="SSF52540">
    <property type="entry name" value="P-loop containing nucleoside triphosphate hydrolases"/>
    <property type="match status" value="1"/>
</dbReference>
<comment type="subcellular location">
    <subcellularLocation>
        <location evidence="1">Cytoplasm</location>
        <location evidence="1">Cytoskeleton</location>
    </subcellularLocation>
</comment>
<dbReference type="OrthoDB" id="3176171at2759"/>
<keyword evidence="4 8" id="KW-0547">Nucleotide-binding</keyword>
<evidence type="ECO:0000256" key="3">
    <source>
        <dbReference type="ARBA" id="ARBA00022701"/>
    </source>
</evidence>
<dbReference type="InterPro" id="IPR036961">
    <property type="entry name" value="Kinesin_motor_dom_sf"/>
</dbReference>
<dbReference type="GO" id="GO:0005634">
    <property type="term" value="C:nucleus"/>
    <property type="evidence" value="ECO:0007669"/>
    <property type="project" value="TreeGrafter"/>
</dbReference>
<evidence type="ECO:0000256" key="2">
    <source>
        <dbReference type="ARBA" id="ARBA00022490"/>
    </source>
</evidence>
<dbReference type="InterPro" id="IPR001752">
    <property type="entry name" value="Kinesin_motor_dom"/>
</dbReference>
<dbReference type="GO" id="GO:0005524">
    <property type="term" value="F:ATP binding"/>
    <property type="evidence" value="ECO:0007669"/>
    <property type="project" value="UniProtKB-UniRule"/>
</dbReference>
<dbReference type="InParanoid" id="A0A162NH72"/>
<proteinExistence type="inferred from homology"/>
<dbReference type="Gene3D" id="3.40.850.10">
    <property type="entry name" value="Kinesin motor domain"/>
    <property type="match status" value="1"/>
</dbReference>
<evidence type="ECO:0000256" key="5">
    <source>
        <dbReference type="ARBA" id="ARBA00022840"/>
    </source>
</evidence>
<dbReference type="PANTHER" id="PTHR47970:SF12">
    <property type="entry name" value="KINESIN FAMILY MEMBER 11"/>
    <property type="match status" value="1"/>
</dbReference>
<keyword evidence="7" id="KW-0206">Cytoskeleton</keyword>
<accession>A0A162NH72</accession>
<dbReference type="Proteomes" id="UP000077315">
    <property type="component" value="Unassembled WGS sequence"/>
</dbReference>
<feature type="non-terminal residue" evidence="11">
    <location>
        <position position="284"/>
    </location>
</feature>
<dbReference type="GO" id="GO:0008017">
    <property type="term" value="F:microtubule binding"/>
    <property type="evidence" value="ECO:0007669"/>
    <property type="project" value="InterPro"/>
</dbReference>
<dbReference type="RefSeq" id="XP_018287654.1">
    <property type="nucleotide sequence ID" value="XM_018443763.1"/>
</dbReference>
<dbReference type="GO" id="GO:0000073">
    <property type="term" value="P:initial mitotic spindle pole body separation"/>
    <property type="evidence" value="ECO:0007669"/>
    <property type="project" value="TreeGrafter"/>
</dbReference>
<dbReference type="GO" id="GO:0072686">
    <property type="term" value="C:mitotic spindle"/>
    <property type="evidence" value="ECO:0007669"/>
    <property type="project" value="TreeGrafter"/>
</dbReference>
<evidence type="ECO:0000256" key="8">
    <source>
        <dbReference type="PROSITE-ProRule" id="PRU00283"/>
    </source>
</evidence>
<dbReference type="Pfam" id="PF00225">
    <property type="entry name" value="Kinesin"/>
    <property type="match status" value="1"/>
</dbReference>
<keyword evidence="2" id="KW-0963">Cytoplasm</keyword>
<keyword evidence="5 8" id="KW-0067">ATP-binding</keyword>
<evidence type="ECO:0000256" key="7">
    <source>
        <dbReference type="ARBA" id="ARBA00023212"/>
    </source>
</evidence>
<keyword evidence="12" id="KW-1185">Reference proteome</keyword>
<feature type="binding site" evidence="8">
    <location>
        <begin position="40"/>
        <end position="47"/>
    </location>
    <ligand>
        <name>ATP</name>
        <dbReference type="ChEBI" id="CHEBI:30616"/>
    </ligand>
</feature>
<evidence type="ECO:0000256" key="6">
    <source>
        <dbReference type="ARBA" id="ARBA00023175"/>
    </source>
</evidence>
<dbReference type="GO" id="GO:0008574">
    <property type="term" value="F:plus-end-directed microtubule motor activity"/>
    <property type="evidence" value="ECO:0007669"/>
    <property type="project" value="TreeGrafter"/>
</dbReference>
<keyword evidence="6 8" id="KW-0505">Motor protein</keyword>
<dbReference type="InterPro" id="IPR019821">
    <property type="entry name" value="Kinesin_motor_CS"/>
</dbReference>
<dbReference type="VEuPathDB" id="FungiDB:PHYBLDRAFT_91038"/>
<dbReference type="PANTHER" id="PTHR47970">
    <property type="entry name" value="KINESIN-LIKE PROTEIN KIF11"/>
    <property type="match status" value="1"/>
</dbReference>
<name>A0A162NH72_PHYB8</name>
<dbReference type="PROSITE" id="PS50067">
    <property type="entry name" value="KINESIN_MOTOR_2"/>
    <property type="match status" value="1"/>
</dbReference>
<evidence type="ECO:0000259" key="10">
    <source>
        <dbReference type="PROSITE" id="PS50067"/>
    </source>
</evidence>
<evidence type="ECO:0000256" key="1">
    <source>
        <dbReference type="ARBA" id="ARBA00004245"/>
    </source>
</evidence>
<dbReference type="InterPro" id="IPR047149">
    <property type="entry name" value="KIF11-like"/>
</dbReference>
<dbReference type="GO" id="GO:0005876">
    <property type="term" value="C:spindle microtubule"/>
    <property type="evidence" value="ECO:0007669"/>
    <property type="project" value="TreeGrafter"/>
</dbReference>
<feature type="domain" description="Kinesin motor" evidence="10">
    <location>
        <begin position="1"/>
        <end position="272"/>
    </location>
</feature>
<dbReference type="AlphaFoldDB" id="A0A162NH72"/>
<keyword evidence="3 9" id="KW-0493">Microtubule</keyword>
<gene>
    <name evidence="11" type="ORF">PHYBLDRAFT_91038</name>
</gene>
<dbReference type="EMBL" id="KV440991">
    <property type="protein sequence ID" value="OAD69614.1"/>
    <property type="molecule type" value="Genomic_DNA"/>
</dbReference>
<comment type="similarity">
    <text evidence="8 9">Belongs to the TRAFAC class myosin-kinesin ATPase superfamily. Kinesin family.</text>
</comment>
<evidence type="ECO:0000313" key="12">
    <source>
        <dbReference type="Proteomes" id="UP000077315"/>
    </source>
</evidence>
<dbReference type="PRINTS" id="PR00380">
    <property type="entry name" value="KINESINHEAVY"/>
</dbReference>
<dbReference type="GeneID" id="29004668"/>
<dbReference type="InterPro" id="IPR027417">
    <property type="entry name" value="P-loop_NTPase"/>
</dbReference>
<dbReference type="STRING" id="763407.A0A162NH72"/>